<dbReference type="GO" id="GO:0051603">
    <property type="term" value="P:proteolysis involved in protein catabolic process"/>
    <property type="evidence" value="ECO:0007669"/>
    <property type="project" value="TreeGrafter"/>
</dbReference>
<protein>
    <recommendedName>
        <fullName evidence="8">AAA+ ATPase domain-containing protein</fullName>
    </recommendedName>
</protein>
<dbReference type="Pfam" id="PF07724">
    <property type="entry name" value="AAA_2"/>
    <property type="match status" value="1"/>
</dbReference>
<evidence type="ECO:0000259" key="4">
    <source>
        <dbReference type="SMART" id="SM00382"/>
    </source>
</evidence>
<keyword evidence="1" id="KW-0547">Nucleotide-binding</keyword>
<dbReference type="InterPro" id="IPR027417">
    <property type="entry name" value="P-loop_NTPase"/>
</dbReference>
<dbReference type="InterPro" id="IPR050052">
    <property type="entry name" value="ATP-dep_Clp_protease_ClpX"/>
</dbReference>
<evidence type="ECO:0000256" key="1">
    <source>
        <dbReference type="ARBA" id="ARBA00022741"/>
    </source>
</evidence>
<feature type="compositionally biased region" description="Basic and acidic residues" evidence="3">
    <location>
        <begin position="68"/>
        <end position="86"/>
    </location>
</feature>
<accession>A0A7D8V261</accession>
<dbReference type="EMBL" id="QKWK01000005">
    <property type="protein sequence ID" value="TXT10685.1"/>
    <property type="molecule type" value="Genomic_DNA"/>
</dbReference>
<evidence type="ECO:0000313" key="6">
    <source>
        <dbReference type="EMBL" id="TXT10685.1"/>
    </source>
</evidence>
<name>A0A7D8V261_VANHU</name>
<reference evidence="6 7" key="1">
    <citation type="journal article" date="2019" name="PLoS Genet.">
        <title>Convergent evolution of linked mating-type loci in basidiomycete fungi.</title>
        <authorList>
            <person name="Sun S."/>
            <person name="Coelho M.A."/>
            <person name="Heitman J."/>
            <person name="Nowrousian M."/>
        </authorList>
    </citation>
    <scope>NUCLEOTIDE SEQUENCE [LARGE SCALE GENOMIC DNA]</scope>
    <source>
        <strain evidence="6 7">CBS 4282</strain>
    </source>
</reference>
<evidence type="ECO:0000256" key="3">
    <source>
        <dbReference type="SAM" id="MobiDB-lite"/>
    </source>
</evidence>
<evidence type="ECO:0000256" key="2">
    <source>
        <dbReference type="ARBA" id="ARBA00022840"/>
    </source>
</evidence>
<proteinExistence type="predicted"/>
<dbReference type="GO" id="GO:0005524">
    <property type="term" value="F:ATP binding"/>
    <property type="evidence" value="ECO:0007669"/>
    <property type="project" value="UniProtKB-KW"/>
</dbReference>
<feature type="compositionally biased region" description="Low complexity" evidence="3">
    <location>
        <begin position="342"/>
        <end position="357"/>
    </location>
</feature>
<feature type="region of interest" description="Disordered" evidence="3">
    <location>
        <begin position="65"/>
        <end position="129"/>
    </location>
</feature>
<dbReference type="GO" id="GO:0005759">
    <property type="term" value="C:mitochondrial matrix"/>
    <property type="evidence" value="ECO:0007669"/>
    <property type="project" value="TreeGrafter"/>
</dbReference>
<gene>
    <name evidence="6" type="ORF">VHUM_02190</name>
</gene>
<dbReference type="SMART" id="SM01086">
    <property type="entry name" value="ClpB_D2-small"/>
    <property type="match status" value="1"/>
</dbReference>
<feature type="compositionally biased region" description="Basic and acidic residues" evidence="3">
    <location>
        <begin position="169"/>
        <end position="202"/>
    </location>
</feature>
<dbReference type="OrthoDB" id="1721884at2759"/>
<dbReference type="InterPro" id="IPR003593">
    <property type="entry name" value="AAA+_ATPase"/>
</dbReference>
<dbReference type="SUPFAM" id="SSF52540">
    <property type="entry name" value="P-loop containing nucleoside triphosphate hydrolases"/>
    <property type="match status" value="1"/>
</dbReference>
<dbReference type="SMART" id="SM00382">
    <property type="entry name" value="AAA"/>
    <property type="match status" value="1"/>
</dbReference>
<dbReference type="FunFam" id="1.10.8.60:FF:000138">
    <property type="entry name" value="ATP-dependent Clp protease ATP-binding subunit ClpX"/>
    <property type="match status" value="1"/>
</dbReference>
<sequence>MALPRLGSRLIPKLRHARYSSTSPTRSPRDLYNHLSQYVIGQEAAKKVLSVAVFNHYRRIAPLLAGRNEPESPRPSEREENPKSDVLDWDQPPFEADLETSNPVRDSTRVTGAEDGSDPTLTHEALSREEKWARGDGYFSSRRPSLLGKLGRRGESDAPATRTKSSKSALERETTSRKRKDEEDKRESRRIENEARARRQAELEEAINPKTQEDGVVVEKSNVLVVGPTGTGKTLMAKTLARALDVPFVSCDATTYTQAGYVGEDVESCILRLLQAADYDVSRAEVGIVHIDEVDKLARRGGNEFGTWGGGRDVGGEGVQQALLRILEGTTVTLSAKAPPISSGQNQAGSSSNNSSSPPTPGNAPPGTKPEASTWEWDPNNPMGRSFSNTPGKKGVREGLPGYPGSGGANKGDTFVVDTSNILFILSGAFVGLDAIISKRLGKGSIGFGAPLAAPTVRDTLKASTTDLKDYGLIPEFLGRLPVLSVLHPLANADLIRILTEPRNALIKQYKALFKSYGSELHFTHRALEAIAQEGLDRGGGARGLRGVLEELLVDAMFEVPGSVCDQVKDARSLAGCTTLSRDCSNCSPTSASSILLTRAAASSRRCDGRRE</sequence>
<dbReference type="PANTHER" id="PTHR48102">
    <property type="entry name" value="ATP-DEPENDENT CLP PROTEASE ATP-BINDING SUBUNIT CLPX-LIKE, MITOCHONDRIAL-RELATED"/>
    <property type="match status" value="1"/>
</dbReference>
<dbReference type="Gene3D" id="3.40.50.300">
    <property type="entry name" value="P-loop containing nucleotide triphosphate hydrolases"/>
    <property type="match status" value="2"/>
</dbReference>
<evidence type="ECO:0008006" key="8">
    <source>
        <dbReference type="Google" id="ProtNLM"/>
    </source>
</evidence>
<dbReference type="InterPro" id="IPR003959">
    <property type="entry name" value="ATPase_AAA_core"/>
</dbReference>
<feature type="domain" description="Clp ATPase C-terminal" evidence="5">
    <location>
        <begin position="490"/>
        <end position="576"/>
    </location>
</feature>
<dbReference type="Proteomes" id="UP000473826">
    <property type="component" value="Unassembled WGS sequence"/>
</dbReference>
<feature type="region of interest" description="Disordered" evidence="3">
    <location>
        <begin position="143"/>
        <end position="214"/>
    </location>
</feature>
<keyword evidence="2" id="KW-0067">ATP-binding</keyword>
<feature type="domain" description="AAA+ ATPase" evidence="4">
    <location>
        <begin position="219"/>
        <end position="452"/>
    </location>
</feature>
<dbReference type="Gene3D" id="1.10.8.60">
    <property type="match status" value="1"/>
</dbReference>
<evidence type="ECO:0000259" key="5">
    <source>
        <dbReference type="SMART" id="SM01086"/>
    </source>
</evidence>
<dbReference type="AlphaFoldDB" id="A0A7D8V261"/>
<dbReference type="Pfam" id="PF10431">
    <property type="entry name" value="ClpB_D2-small"/>
    <property type="match status" value="1"/>
</dbReference>
<feature type="region of interest" description="Disordered" evidence="3">
    <location>
        <begin position="336"/>
        <end position="407"/>
    </location>
</feature>
<dbReference type="InterPro" id="IPR019489">
    <property type="entry name" value="Clp_ATPase_C"/>
</dbReference>
<feature type="compositionally biased region" description="Pro residues" evidence="3">
    <location>
        <begin position="358"/>
        <end position="368"/>
    </location>
</feature>
<dbReference type="PANTHER" id="PTHR48102:SF7">
    <property type="entry name" value="ATP-DEPENDENT CLP PROTEASE ATP-BINDING SUBUNIT CLPX-LIKE, MITOCHONDRIAL"/>
    <property type="match status" value="1"/>
</dbReference>
<comment type="caution">
    <text evidence="6">The sequence shown here is derived from an EMBL/GenBank/DDBJ whole genome shotgun (WGS) entry which is preliminary data.</text>
</comment>
<organism evidence="6 7">
    <name type="scientific">Vanrija humicola</name>
    <name type="common">Yeast</name>
    <name type="synonym">Cryptococcus humicola</name>
    <dbReference type="NCBI Taxonomy" id="5417"/>
    <lineage>
        <taxon>Eukaryota</taxon>
        <taxon>Fungi</taxon>
        <taxon>Dikarya</taxon>
        <taxon>Basidiomycota</taxon>
        <taxon>Agaricomycotina</taxon>
        <taxon>Tremellomycetes</taxon>
        <taxon>Trichosporonales</taxon>
        <taxon>Trichosporonaceae</taxon>
        <taxon>Vanrija</taxon>
    </lineage>
</organism>
<keyword evidence="7" id="KW-1185">Reference proteome</keyword>
<dbReference type="GO" id="GO:0016887">
    <property type="term" value="F:ATP hydrolysis activity"/>
    <property type="evidence" value="ECO:0007669"/>
    <property type="project" value="InterPro"/>
</dbReference>
<evidence type="ECO:0000313" key="7">
    <source>
        <dbReference type="Proteomes" id="UP000473826"/>
    </source>
</evidence>